<gene>
    <name evidence="9" type="ORF">GPECTOR_27g682</name>
</gene>
<dbReference type="EMBL" id="LSYV01000028">
    <property type="protein sequence ID" value="KXZ48511.1"/>
    <property type="molecule type" value="Genomic_DNA"/>
</dbReference>
<dbReference type="SMART" id="SM00382">
    <property type="entry name" value="AAA"/>
    <property type="match status" value="1"/>
</dbReference>
<reference evidence="10" key="1">
    <citation type="journal article" date="2016" name="Nat. Commun.">
        <title>The Gonium pectorale genome demonstrates co-option of cell cycle regulation during the evolution of multicellularity.</title>
        <authorList>
            <person name="Hanschen E.R."/>
            <person name="Marriage T.N."/>
            <person name="Ferris P.J."/>
            <person name="Hamaji T."/>
            <person name="Toyoda A."/>
            <person name="Fujiyama A."/>
            <person name="Neme R."/>
            <person name="Noguchi H."/>
            <person name="Minakuchi Y."/>
            <person name="Suzuki M."/>
            <person name="Kawai-Toyooka H."/>
            <person name="Smith D.R."/>
            <person name="Sparks H."/>
            <person name="Anderson J."/>
            <person name="Bakaric R."/>
            <person name="Luria V."/>
            <person name="Karger A."/>
            <person name="Kirschner M.W."/>
            <person name="Durand P.M."/>
            <person name="Michod R.E."/>
            <person name="Nozaki H."/>
            <person name="Olson B.J."/>
        </authorList>
    </citation>
    <scope>NUCLEOTIDE SEQUENCE [LARGE SCALE GENOMIC DNA]</scope>
    <source>
        <strain evidence="10">NIES-2863</strain>
    </source>
</reference>
<dbReference type="InterPro" id="IPR003593">
    <property type="entry name" value="AAA+_ATPase"/>
</dbReference>
<dbReference type="OrthoDB" id="1720926at2759"/>
<evidence type="ECO:0000313" key="9">
    <source>
        <dbReference type="EMBL" id="KXZ48511.1"/>
    </source>
</evidence>
<evidence type="ECO:0000256" key="2">
    <source>
        <dbReference type="ARBA" id="ARBA00022448"/>
    </source>
</evidence>
<keyword evidence="10" id="KW-1185">Reference proteome</keyword>
<feature type="domain" description="ABC transporter" evidence="8">
    <location>
        <begin position="1"/>
        <end position="238"/>
    </location>
</feature>
<protein>
    <recommendedName>
        <fullName evidence="8">ABC transporter domain-containing protein</fullName>
    </recommendedName>
</protein>
<dbReference type="GO" id="GO:0005524">
    <property type="term" value="F:ATP binding"/>
    <property type="evidence" value="ECO:0007669"/>
    <property type="project" value="UniProtKB-KW"/>
</dbReference>
<accession>A0A150GF79</accession>
<evidence type="ECO:0000313" key="10">
    <source>
        <dbReference type="Proteomes" id="UP000075714"/>
    </source>
</evidence>
<dbReference type="GO" id="GO:0016887">
    <property type="term" value="F:ATP hydrolysis activity"/>
    <property type="evidence" value="ECO:0007669"/>
    <property type="project" value="InterPro"/>
</dbReference>
<keyword evidence="3" id="KW-0812">Transmembrane</keyword>
<dbReference type="PANTHER" id="PTHR48041:SF91">
    <property type="entry name" value="ABC TRANSPORTER G FAMILY MEMBER 28"/>
    <property type="match status" value="1"/>
</dbReference>
<dbReference type="InterPro" id="IPR003439">
    <property type="entry name" value="ABC_transporter-like_ATP-bd"/>
</dbReference>
<comment type="subcellular location">
    <subcellularLocation>
        <location evidence="1">Membrane</location>
        <topology evidence="1">Multi-pass membrane protein</topology>
    </subcellularLocation>
</comment>
<proteinExistence type="predicted"/>
<dbReference type="InterPro" id="IPR017871">
    <property type="entry name" value="ABC_transporter-like_CS"/>
</dbReference>
<keyword evidence="4" id="KW-0547">Nucleotide-binding</keyword>
<dbReference type="GO" id="GO:0042626">
    <property type="term" value="F:ATPase-coupled transmembrane transporter activity"/>
    <property type="evidence" value="ECO:0007669"/>
    <property type="project" value="TreeGrafter"/>
</dbReference>
<evidence type="ECO:0000256" key="6">
    <source>
        <dbReference type="ARBA" id="ARBA00022989"/>
    </source>
</evidence>
<evidence type="ECO:0000256" key="4">
    <source>
        <dbReference type="ARBA" id="ARBA00022741"/>
    </source>
</evidence>
<evidence type="ECO:0000256" key="1">
    <source>
        <dbReference type="ARBA" id="ARBA00004141"/>
    </source>
</evidence>
<keyword evidence="6" id="KW-1133">Transmembrane helix</keyword>
<organism evidence="9 10">
    <name type="scientific">Gonium pectorale</name>
    <name type="common">Green alga</name>
    <dbReference type="NCBI Taxonomy" id="33097"/>
    <lineage>
        <taxon>Eukaryota</taxon>
        <taxon>Viridiplantae</taxon>
        <taxon>Chlorophyta</taxon>
        <taxon>core chlorophytes</taxon>
        <taxon>Chlorophyceae</taxon>
        <taxon>CS clade</taxon>
        <taxon>Chlamydomonadales</taxon>
        <taxon>Volvocaceae</taxon>
        <taxon>Gonium</taxon>
    </lineage>
</organism>
<dbReference type="InterPro" id="IPR050352">
    <property type="entry name" value="ABCG_transporters"/>
</dbReference>
<name>A0A150GF79_GONPE</name>
<dbReference type="InterPro" id="IPR027417">
    <property type="entry name" value="P-loop_NTPase"/>
</dbReference>
<keyword evidence="5" id="KW-0067">ATP-binding</keyword>
<comment type="caution">
    <text evidence="9">The sequence shown here is derived from an EMBL/GenBank/DDBJ whole genome shotgun (WGS) entry which is preliminary data.</text>
</comment>
<evidence type="ECO:0000256" key="3">
    <source>
        <dbReference type="ARBA" id="ARBA00022692"/>
    </source>
</evidence>
<keyword evidence="7" id="KW-0472">Membrane</keyword>
<dbReference type="AlphaFoldDB" id="A0A150GF79"/>
<dbReference type="Gene3D" id="3.40.50.300">
    <property type="entry name" value="P-loop containing nucleotide triphosphate hydrolases"/>
    <property type="match status" value="1"/>
</dbReference>
<sequence>MKKAVQCAGVDGKLLSGNLNVIMGPSGCGKTTLINILSGRMPPADHVQVLDELSDGQAELTSLSSSRCRRRMGYVPQEDVLHANLTVRENLDYAACLRMPPGTPGSWRSAVVYAIMKDLELYPRQDQVVGSEQAPAISGGQRKRVNIGMGMVALPPILFMDEPTSGLDGRMSLEVIRLVRRLAQVARMNMTAVIHQPSAEAFLEFDYVLLLTTDKRVAYHGPPAGCHVYFGPRGLGFNW</sequence>
<dbReference type="GO" id="GO:0016020">
    <property type="term" value="C:membrane"/>
    <property type="evidence" value="ECO:0007669"/>
    <property type="project" value="UniProtKB-SubCell"/>
</dbReference>
<dbReference type="PANTHER" id="PTHR48041">
    <property type="entry name" value="ABC TRANSPORTER G FAMILY MEMBER 28"/>
    <property type="match status" value="1"/>
</dbReference>
<evidence type="ECO:0000256" key="5">
    <source>
        <dbReference type="ARBA" id="ARBA00022840"/>
    </source>
</evidence>
<dbReference type="Proteomes" id="UP000075714">
    <property type="component" value="Unassembled WGS sequence"/>
</dbReference>
<keyword evidence="2" id="KW-0813">Transport</keyword>
<dbReference type="PROSITE" id="PS00211">
    <property type="entry name" value="ABC_TRANSPORTER_1"/>
    <property type="match status" value="1"/>
</dbReference>
<evidence type="ECO:0000256" key="7">
    <source>
        <dbReference type="ARBA" id="ARBA00023136"/>
    </source>
</evidence>
<dbReference type="Pfam" id="PF00005">
    <property type="entry name" value="ABC_tran"/>
    <property type="match status" value="1"/>
</dbReference>
<evidence type="ECO:0000259" key="8">
    <source>
        <dbReference type="PROSITE" id="PS50893"/>
    </source>
</evidence>
<dbReference type="PROSITE" id="PS50893">
    <property type="entry name" value="ABC_TRANSPORTER_2"/>
    <property type="match status" value="1"/>
</dbReference>
<dbReference type="SUPFAM" id="SSF52540">
    <property type="entry name" value="P-loop containing nucleoside triphosphate hydrolases"/>
    <property type="match status" value="1"/>
</dbReference>